<keyword evidence="3" id="KW-1185">Reference proteome</keyword>
<dbReference type="InterPro" id="IPR027981">
    <property type="entry name" value="DUF4446"/>
</dbReference>
<dbReference type="RefSeq" id="WP_137697058.1">
    <property type="nucleotide sequence ID" value="NZ_CP061336.1"/>
</dbReference>
<keyword evidence="1" id="KW-0812">Transmembrane</keyword>
<dbReference type="Pfam" id="PF14584">
    <property type="entry name" value="DUF4446"/>
    <property type="match status" value="1"/>
</dbReference>
<organism evidence="2 3">
    <name type="scientific">Ruminiclostridium herbifermentans</name>
    <dbReference type="NCBI Taxonomy" id="2488810"/>
    <lineage>
        <taxon>Bacteria</taxon>
        <taxon>Bacillati</taxon>
        <taxon>Bacillota</taxon>
        <taxon>Clostridia</taxon>
        <taxon>Eubacteriales</taxon>
        <taxon>Oscillospiraceae</taxon>
        <taxon>Ruminiclostridium</taxon>
    </lineage>
</organism>
<dbReference type="KEGG" id="rher:EHE19_000045"/>
<keyword evidence="1" id="KW-1133">Transmembrane helix</keyword>
<reference evidence="2 3" key="1">
    <citation type="submission" date="2020-09" db="EMBL/GenBank/DDBJ databases">
        <title>Characterization and genome sequencing of Ruminiclostridium sp. nov. MA18.</title>
        <authorList>
            <person name="Rettenmaier R."/>
            <person name="Kowollik M.-L."/>
            <person name="Liebl W."/>
            <person name="Zverlov V."/>
        </authorList>
    </citation>
    <scope>NUCLEOTIDE SEQUENCE [LARGE SCALE GENOMIC DNA]</scope>
    <source>
        <strain evidence="2 3">MA18</strain>
    </source>
</reference>
<evidence type="ECO:0000313" key="2">
    <source>
        <dbReference type="EMBL" id="QNU66990.1"/>
    </source>
</evidence>
<dbReference type="OrthoDB" id="5244042at2"/>
<evidence type="ECO:0000256" key="1">
    <source>
        <dbReference type="SAM" id="Phobius"/>
    </source>
</evidence>
<accession>A0A4U7JGA0</accession>
<protein>
    <submittedName>
        <fullName evidence="2">DUF4446 family protein</fullName>
    </submittedName>
</protein>
<dbReference type="Proteomes" id="UP000306409">
    <property type="component" value="Chromosome"/>
</dbReference>
<feature type="transmembrane region" description="Helical" evidence="1">
    <location>
        <begin position="15"/>
        <end position="34"/>
    </location>
</feature>
<keyword evidence="1" id="KW-0472">Membrane</keyword>
<dbReference type="EMBL" id="CP061336">
    <property type="protein sequence ID" value="QNU66990.1"/>
    <property type="molecule type" value="Genomic_DNA"/>
</dbReference>
<name>A0A4U7JGA0_9FIRM</name>
<gene>
    <name evidence="2" type="ORF">EHE19_000045</name>
</gene>
<proteinExistence type="predicted"/>
<dbReference type="AlphaFoldDB" id="A0A4U7JGA0"/>
<sequence>MNDFINNILKIQFEIQFLFIVGFIFILINCVLLISNIKKTNKLKTKYARFMNGLSDRNMEELLDTCLTNINNVSAKNKDIEVKINDIERNLIQCIQKVGIIRFNAFDNVGSDLSFAIALLDNNDTGIVISGIYARDSSSTYAKPIISGKSKYSLSAEEIQAIDIAKKTNIERNYTNL</sequence>
<evidence type="ECO:0000313" key="3">
    <source>
        <dbReference type="Proteomes" id="UP000306409"/>
    </source>
</evidence>